<dbReference type="Gene3D" id="6.10.340.10">
    <property type="match status" value="1"/>
</dbReference>
<feature type="domain" description="HAMP" evidence="9">
    <location>
        <begin position="376"/>
        <end position="429"/>
    </location>
</feature>
<dbReference type="PANTHER" id="PTHR43156:SF2">
    <property type="entry name" value="STAGE II SPORULATION PROTEIN E"/>
    <property type="match status" value="1"/>
</dbReference>
<evidence type="ECO:0000313" key="11">
    <source>
        <dbReference type="Proteomes" id="UP000321039"/>
    </source>
</evidence>
<evidence type="ECO:0000256" key="5">
    <source>
        <dbReference type="ARBA" id="ARBA00022801"/>
    </source>
</evidence>
<dbReference type="Proteomes" id="UP000321039">
    <property type="component" value="Unassembled WGS sequence"/>
</dbReference>
<keyword evidence="5" id="KW-0378">Hydrolase</keyword>
<keyword evidence="8" id="KW-0812">Transmembrane</keyword>
<gene>
    <name evidence="10" type="ORF">FV139_09335</name>
</gene>
<reference evidence="10 11" key="1">
    <citation type="submission" date="2019-08" db="EMBL/GenBank/DDBJ databases">
        <title>Parahaliea maris sp. nov., isolated from the surface seawater.</title>
        <authorList>
            <person name="Liu Y."/>
        </authorList>
    </citation>
    <scope>NUCLEOTIDE SEQUENCE [LARGE SCALE GENOMIC DNA]</scope>
    <source>
        <strain evidence="10 11">HSLHS9</strain>
    </source>
</reference>
<evidence type="ECO:0000259" key="9">
    <source>
        <dbReference type="PROSITE" id="PS50885"/>
    </source>
</evidence>
<dbReference type="CDD" id="cd12913">
    <property type="entry name" value="PDC1_MCP_like"/>
    <property type="match status" value="1"/>
</dbReference>
<dbReference type="AlphaFoldDB" id="A0A5C8ZZC0"/>
<dbReference type="GO" id="GO:0016301">
    <property type="term" value="F:kinase activity"/>
    <property type="evidence" value="ECO:0007669"/>
    <property type="project" value="UniProtKB-KW"/>
</dbReference>
<feature type="transmembrane region" description="Helical" evidence="8">
    <location>
        <begin position="57"/>
        <end position="79"/>
    </location>
</feature>
<dbReference type="Pfam" id="PF13581">
    <property type="entry name" value="HATPase_c_2"/>
    <property type="match status" value="1"/>
</dbReference>
<dbReference type="Pfam" id="PF22673">
    <property type="entry name" value="MCP-like_PDC_1"/>
    <property type="match status" value="1"/>
</dbReference>
<dbReference type="CDD" id="cd06225">
    <property type="entry name" value="HAMP"/>
    <property type="match status" value="1"/>
</dbReference>
<dbReference type="CDD" id="cd16936">
    <property type="entry name" value="HATPase_RsbW-like"/>
    <property type="match status" value="1"/>
</dbReference>
<evidence type="ECO:0000256" key="6">
    <source>
        <dbReference type="SAM" id="Coils"/>
    </source>
</evidence>
<dbReference type="SMART" id="SM00304">
    <property type="entry name" value="HAMP"/>
    <property type="match status" value="1"/>
</dbReference>
<keyword evidence="2" id="KW-0597">Phosphoprotein</keyword>
<keyword evidence="8" id="KW-0472">Membrane</keyword>
<keyword evidence="4" id="KW-0418">Kinase</keyword>
<dbReference type="Gene3D" id="3.30.565.10">
    <property type="entry name" value="Histidine kinase-like ATPase, C-terminal domain"/>
    <property type="match status" value="1"/>
</dbReference>
<dbReference type="SUPFAM" id="SSF81606">
    <property type="entry name" value="PP2C-like"/>
    <property type="match status" value="1"/>
</dbReference>
<dbReference type="Pfam" id="PF07228">
    <property type="entry name" value="SpoIIE"/>
    <property type="match status" value="1"/>
</dbReference>
<dbReference type="CDD" id="cd18774">
    <property type="entry name" value="PDC2_HK_sensor"/>
    <property type="match status" value="1"/>
</dbReference>
<dbReference type="EMBL" id="VRZA01000003">
    <property type="protein sequence ID" value="TXS93828.1"/>
    <property type="molecule type" value="Genomic_DNA"/>
</dbReference>
<evidence type="ECO:0000256" key="4">
    <source>
        <dbReference type="ARBA" id="ARBA00022777"/>
    </source>
</evidence>
<dbReference type="SMART" id="SM00331">
    <property type="entry name" value="PP2C_SIG"/>
    <property type="match status" value="1"/>
</dbReference>
<evidence type="ECO:0000313" key="10">
    <source>
        <dbReference type="EMBL" id="TXS93828.1"/>
    </source>
</evidence>
<dbReference type="Gene3D" id="3.60.40.10">
    <property type="entry name" value="PPM-type phosphatase domain"/>
    <property type="match status" value="1"/>
</dbReference>
<feature type="compositionally biased region" description="Basic and acidic residues" evidence="7">
    <location>
        <begin position="37"/>
        <end position="47"/>
    </location>
</feature>
<keyword evidence="8" id="KW-1133">Transmembrane helix</keyword>
<name>A0A5C8ZZC0_9GAMM</name>
<comment type="caution">
    <text evidence="10">The sequence shown here is derived from an EMBL/GenBank/DDBJ whole genome shotgun (WGS) entry which is preliminary data.</text>
</comment>
<dbReference type="InterPro" id="IPR001932">
    <property type="entry name" value="PPM-type_phosphatase-like_dom"/>
</dbReference>
<dbReference type="GO" id="GO:0007165">
    <property type="term" value="P:signal transduction"/>
    <property type="evidence" value="ECO:0007669"/>
    <property type="project" value="InterPro"/>
</dbReference>
<accession>A0A5C8ZZC0</accession>
<dbReference type="PROSITE" id="PS50885">
    <property type="entry name" value="HAMP"/>
    <property type="match status" value="1"/>
</dbReference>
<keyword evidence="6" id="KW-0175">Coiled coil</keyword>
<evidence type="ECO:0000256" key="7">
    <source>
        <dbReference type="SAM" id="MobiDB-lite"/>
    </source>
</evidence>
<feature type="transmembrane region" description="Helical" evidence="8">
    <location>
        <begin position="356"/>
        <end position="375"/>
    </location>
</feature>
<evidence type="ECO:0000256" key="8">
    <source>
        <dbReference type="SAM" id="Phobius"/>
    </source>
</evidence>
<dbReference type="InterPro" id="IPR036890">
    <property type="entry name" value="HATPase_C_sf"/>
</dbReference>
<organism evidence="10 11">
    <name type="scientific">Parahaliea maris</name>
    <dbReference type="NCBI Taxonomy" id="2716870"/>
    <lineage>
        <taxon>Bacteria</taxon>
        <taxon>Pseudomonadati</taxon>
        <taxon>Pseudomonadota</taxon>
        <taxon>Gammaproteobacteria</taxon>
        <taxon>Cellvibrionales</taxon>
        <taxon>Halieaceae</taxon>
        <taxon>Parahaliea</taxon>
    </lineage>
</organism>
<evidence type="ECO:0000256" key="1">
    <source>
        <dbReference type="ARBA" id="ARBA00004370"/>
    </source>
</evidence>
<dbReference type="PANTHER" id="PTHR43156">
    <property type="entry name" value="STAGE II SPORULATION PROTEIN E-RELATED"/>
    <property type="match status" value="1"/>
</dbReference>
<evidence type="ECO:0000256" key="2">
    <source>
        <dbReference type="ARBA" id="ARBA00022553"/>
    </source>
</evidence>
<dbReference type="SUPFAM" id="SSF158472">
    <property type="entry name" value="HAMP domain-like"/>
    <property type="match status" value="1"/>
</dbReference>
<dbReference type="GO" id="GO:0016791">
    <property type="term" value="F:phosphatase activity"/>
    <property type="evidence" value="ECO:0007669"/>
    <property type="project" value="TreeGrafter"/>
</dbReference>
<comment type="subcellular location">
    <subcellularLocation>
        <location evidence="1">Membrane</location>
    </subcellularLocation>
</comment>
<feature type="region of interest" description="Disordered" evidence="7">
    <location>
        <begin position="25"/>
        <end position="47"/>
    </location>
</feature>
<proteinExistence type="predicted"/>
<protein>
    <submittedName>
        <fullName evidence="10">SpoIIE family protein phosphatase</fullName>
    </submittedName>
</protein>
<dbReference type="InterPro" id="IPR003660">
    <property type="entry name" value="HAMP_dom"/>
</dbReference>
<feature type="coiled-coil region" evidence="6">
    <location>
        <begin position="414"/>
        <end position="451"/>
    </location>
</feature>
<dbReference type="InterPro" id="IPR036457">
    <property type="entry name" value="PPM-type-like_dom_sf"/>
</dbReference>
<dbReference type="InterPro" id="IPR003594">
    <property type="entry name" value="HATPase_dom"/>
</dbReference>
<keyword evidence="3" id="KW-0808">Transferase</keyword>
<dbReference type="InterPro" id="IPR052016">
    <property type="entry name" value="Bact_Sigma-Reg"/>
</dbReference>
<keyword evidence="11" id="KW-1185">Reference proteome</keyword>
<sequence length="822" mass="90179">MATWPLFAHPTVFRLNCCRKGTSWRRPSRGPPWKIPEPGRRRANSGEDMKASITSRLILYLTVSAGTLVAFALLVDYRLSRTEILERLRVESQKTVVDVVRDLEGLLAGVEGNTRFLGSILSQQHSDEQSISRLLQETVAQHADIFGSTVALAPAQSARPRGFAPYFYQQGDAIAYSDLTLGAEPYWERSWFTDAARSGQPRWIEPYFDVGGAEVYMTTYSVPVFEGESHRELVAVVTADITLDELHRYINRLERGDHGFGFLVSAGGLVLSSRGTSAEMVPYQQFLASEEQRGFWQQLLTEVEPGQDNSRITDCELVEGNCIIRMTRLRHSGWIVGAVYSEHEVLADLRAYELKIFALGLACLVAMIIVVNLVTRRITRPLTALAASADQLGAGQLDASLPEVPGKDEVARLVQSFAHMKDELRQHIADLEQATASRSRLEGELSAAREIQMAMLPQSGKACESHPDFELWASVEPARTVGGDLFTFGLEGRRLYMAVGDVSDKGVPAALFMARAISHLRHPGKHSPGQTLAELNNALAQNNGNCMFVTLLLAVLDLDSLELTWASAGHTPPLWLHKGCPATLLQHSGPATGLAENQQFPDNLLPLARGDRLLMYTDGIDEAFNPAGEMFGNERLAQWLAGSVSQSPEQAGEDLLATLSGFAEVIAQSDDITALLLDIPGHGNARQHQRLFHLTPDVTDASLSWLGALLGSDIPAGVRNELLLVLEEVVTNIFKYSQLGEADQISVSLQATDSELILCVRDQGIAFNPLEDAHRAELGADIAHAEIGGLGVHLIEQLTDWQRYRREGSDNCLELGRNLGES</sequence>
<evidence type="ECO:0000256" key="3">
    <source>
        <dbReference type="ARBA" id="ARBA00022679"/>
    </source>
</evidence>
<dbReference type="Gene3D" id="3.30.450.20">
    <property type="entry name" value="PAS domain"/>
    <property type="match status" value="1"/>
</dbReference>
<dbReference type="Pfam" id="PF00672">
    <property type="entry name" value="HAMP"/>
    <property type="match status" value="1"/>
</dbReference>
<dbReference type="GO" id="GO:0016020">
    <property type="term" value="C:membrane"/>
    <property type="evidence" value="ECO:0007669"/>
    <property type="project" value="UniProtKB-SubCell"/>
</dbReference>
<dbReference type="SUPFAM" id="SSF55874">
    <property type="entry name" value="ATPase domain of HSP90 chaperone/DNA topoisomerase II/histidine kinase"/>
    <property type="match status" value="1"/>
</dbReference>